<feature type="domain" description="EAL" evidence="1">
    <location>
        <begin position="1"/>
        <end position="207"/>
    </location>
</feature>
<feature type="domain" description="HDOD" evidence="2">
    <location>
        <begin position="201"/>
        <end position="388"/>
    </location>
</feature>
<evidence type="ECO:0000259" key="2">
    <source>
        <dbReference type="PROSITE" id="PS51833"/>
    </source>
</evidence>
<sequence>MDNYSFVARQAILDVNGNPLGYELLFRLGLENRFPDICAEQATRRLIAEQFLSEKIDDLVGSAMCFVNFPETLLEEGLVDGLKQHNMVVEILESAKPTARLLKRVKQLSAMGMKVALDDHVPGEGWHEFLPYLDFIKLDLRQLSLEQCRHLIEQYSCFGSLRFIAEKVETREEFDAARQAGFHYFQGYYFQQPQVIKRRLLTTDEATAFELLAAVSEQHIDYDRLTALFSRDLPLTYNLLRYVNSLHLGYKRRSIENLRNAIVYLGQEQLKRFTAMVMTAYISKKKNRELYRLSIVRARWCELLAGHLNRDMADDAFMCGLFSLLDVLLERPLADILPQLPVSDAVRQALESGKGQLGFLLATIREHERADWTRLQQRLDFMGMKPDINAQCYEEAVRWSNRIAAHQE</sequence>
<evidence type="ECO:0000313" key="3">
    <source>
        <dbReference type="EMBL" id="WMC09247.1"/>
    </source>
</evidence>
<reference evidence="3 4" key="1">
    <citation type="submission" date="2023-02" db="EMBL/GenBank/DDBJ databases">
        <title>Complete genome sequence of a novel bacterium Oceanimonas sp. NTOU-MSR1 isolated from marine coast sediment.</title>
        <authorList>
            <person name="Yang H.-T."/>
            <person name="Chen Y.-L."/>
            <person name="Ho Y.-N."/>
        </authorList>
    </citation>
    <scope>NUCLEOTIDE SEQUENCE [LARGE SCALE GENOMIC DNA]</scope>
    <source>
        <strain evidence="3 4">NTOU-MSR1</strain>
    </source>
</reference>
<name>A0AA50QAJ6_9GAMM</name>
<dbReference type="PROSITE" id="PS50883">
    <property type="entry name" value="EAL"/>
    <property type="match status" value="1"/>
</dbReference>
<dbReference type="RefSeq" id="WP_306760449.1">
    <property type="nucleotide sequence ID" value="NZ_CP118224.1"/>
</dbReference>
<dbReference type="PROSITE" id="PS51833">
    <property type="entry name" value="HDOD"/>
    <property type="match status" value="1"/>
</dbReference>
<dbReference type="Pfam" id="PF00563">
    <property type="entry name" value="EAL"/>
    <property type="match status" value="1"/>
</dbReference>
<dbReference type="PIRSF" id="PIRSF003180">
    <property type="entry name" value="DiGMPpdiest_YuxH"/>
    <property type="match status" value="1"/>
</dbReference>
<evidence type="ECO:0000259" key="1">
    <source>
        <dbReference type="PROSITE" id="PS50883"/>
    </source>
</evidence>
<dbReference type="EMBL" id="CP118224">
    <property type="protein sequence ID" value="WMC09247.1"/>
    <property type="molecule type" value="Genomic_DNA"/>
</dbReference>
<dbReference type="InterPro" id="IPR014408">
    <property type="entry name" value="dGMP_Pdiesterase_EAL/HD-GYP"/>
</dbReference>
<dbReference type="KEGG" id="ope:PU634_08895"/>
<dbReference type="Proteomes" id="UP001223802">
    <property type="component" value="Chromosome"/>
</dbReference>
<dbReference type="SUPFAM" id="SSF141868">
    <property type="entry name" value="EAL domain-like"/>
    <property type="match status" value="1"/>
</dbReference>
<dbReference type="SMART" id="SM00052">
    <property type="entry name" value="EAL"/>
    <property type="match status" value="1"/>
</dbReference>
<proteinExistence type="predicted"/>
<keyword evidence="4" id="KW-1185">Reference proteome</keyword>
<dbReference type="Pfam" id="PF08668">
    <property type="entry name" value="HDOD"/>
    <property type="match status" value="1"/>
</dbReference>
<dbReference type="Gene3D" id="1.10.3210.10">
    <property type="entry name" value="Hypothetical protein af1432"/>
    <property type="match status" value="1"/>
</dbReference>
<dbReference type="InterPro" id="IPR001633">
    <property type="entry name" value="EAL_dom"/>
</dbReference>
<evidence type="ECO:0000313" key="4">
    <source>
        <dbReference type="Proteomes" id="UP001223802"/>
    </source>
</evidence>
<accession>A0AA50QAJ6</accession>
<dbReference type="AlphaFoldDB" id="A0AA50QAJ6"/>
<dbReference type="InterPro" id="IPR013976">
    <property type="entry name" value="HDOD"/>
</dbReference>
<dbReference type="SUPFAM" id="SSF109604">
    <property type="entry name" value="HD-domain/PDEase-like"/>
    <property type="match status" value="1"/>
</dbReference>
<protein>
    <submittedName>
        <fullName evidence="3">HDOD domain-containing protein</fullName>
    </submittedName>
</protein>
<gene>
    <name evidence="3" type="ORF">PU634_08895</name>
</gene>
<dbReference type="InterPro" id="IPR035919">
    <property type="entry name" value="EAL_sf"/>
</dbReference>
<dbReference type="Gene3D" id="3.20.20.450">
    <property type="entry name" value="EAL domain"/>
    <property type="match status" value="1"/>
</dbReference>
<dbReference type="InterPro" id="IPR052340">
    <property type="entry name" value="RNase_Y/CdgJ"/>
</dbReference>
<dbReference type="PANTHER" id="PTHR33525:SF4">
    <property type="entry name" value="CYCLIC DI-GMP PHOSPHODIESTERASE CDGJ"/>
    <property type="match status" value="1"/>
</dbReference>
<dbReference type="PANTHER" id="PTHR33525">
    <property type="match status" value="1"/>
</dbReference>
<organism evidence="3 4">
    <name type="scientific">Oceanimonas pelagia</name>
    <dbReference type="NCBI Taxonomy" id="3028314"/>
    <lineage>
        <taxon>Bacteria</taxon>
        <taxon>Pseudomonadati</taxon>
        <taxon>Pseudomonadota</taxon>
        <taxon>Gammaproteobacteria</taxon>
        <taxon>Aeromonadales</taxon>
        <taxon>Aeromonadaceae</taxon>
        <taxon>Oceanimonas</taxon>
    </lineage>
</organism>